<comment type="caution">
    <text evidence="1">The sequence shown here is derived from an EMBL/GenBank/DDBJ whole genome shotgun (WGS) entry which is preliminary data.</text>
</comment>
<keyword evidence="2" id="KW-1185">Reference proteome</keyword>
<reference evidence="1" key="1">
    <citation type="submission" date="2020-04" db="EMBL/GenBank/DDBJ databases">
        <title>A chromosome-scale assembly and high-density genetic map of the yellow drum (Nibea albiflora) genome.</title>
        <authorList>
            <person name="Xu D."/>
            <person name="Zhang W."/>
            <person name="Chen R."/>
            <person name="Tan P."/>
            <person name="Wang L."/>
            <person name="Song H."/>
            <person name="Tian L."/>
            <person name="Zhu Q."/>
            <person name="Wang B."/>
        </authorList>
    </citation>
    <scope>NUCLEOTIDE SEQUENCE</scope>
    <source>
        <strain evidence="1">ZJHYS-2018</strain>
    </source>
</reference>
<organism evidence="1 2">
    <name type="scientific">Nibea albiflora</name>
    <name type="common">Yellow drum</name>
    <name type="synonym">Corvina albiflora</name>
    <dbReference type="NCBI Taxonomy" id="240163"/>
    <lineage>
        <taxon>Eukaryota</taxon>
        <taxon>Metazoa</taxon>
        <taxon>Chordata</taxon>
        <taxon>Craniata</taxon>
        <taxon>Vertebrata</taxon>
        <taxon>Euteleostomi</taxon>
        <taxon>Actinopterygii</taxon>
        <taxon>Neopterygii</taxon>
        <taxon>Teleostei</taxon>
        <taxon>Neoteleostei</taxon>
        <taxon>Acanthomorphata</taxon>
        <taxon>Eupercaria</taxon>
        <taxon>Sciaenidae</taxon>
        <taxon>Nibea</taxon>
    </lineage>
</organism>
<gene>
    <name evidence="1" type="ORF">GBF38_016654</name>
</gene>
<evidence type="ECO:0000313" key="2">
    <source>
        <dbReference type="Proteomes" id="UP000805704"/>
    </source>
</evidence>
<proteinExistence type="predicted"/>
<name>A0ACB7F564_NIBAL</name>
<protein>
    <submittedName>
        <fullName evidence="1">Uncharacterized protein</fullName>
    </submittedName>
</protein>
<dbReference type="EMBL" id="CM024805">
    <property type="protein sequence ID" value="KAG8009271.1"/>
    <property type="molecule type" value="Genomic_DNA"/>
</dbReference>
<feature type="non-terminal residue" evidence="1">
    <location>
        <position position="1"/>
    </location>
</feature>
<feature type="non-terminal residue" evidence="1">
    <location>
        <position position="52"/>
    </location>
</feature>
<sequence length="52" mass="5949">QGTMTENTSVRLLVILSEDSSTVDITIRRECIFKSLMIYLGEPVHHLIKECQ</sequence>
<accession>A0ACB7F564</accession>
<dbReference type="Proteomes" id="UP000805704">
    <property type="component" value="Chromosome 17"/>
</dbReference>
<evidence type="ECO:0000313" key="1">
    <source>
        <dbReference type="EMBL" id="KAG8009271.1"/>
    </source>
</evidence>